<keyword evidence="2" id="KW-0238">DNA-binding</keyword>
<gene>
    <name evidence="5" type="ORF">NK6_c_148</name>
</gene>
<dbReference type="GO" id="GO:0005694">
    <property type="term" value="C:chromosome"/>
    <property type="evidence" value="ECO:0007669"/>
    <property type="project" value="TreeGrafter"/>
</dbReference>
<evidence type="ECO:0000256" key="2">
    <source>
        <dbReference type="ARBA" id="ARBA00023125"/>
    </source>
</evidence>
<dbReference type="EMBL" id="AP014687">
    <property type="protein sequence ID" value="BAR63555.1"/>
    <property type="molecule type" value="Genomic_DNA"/>
</dbReference>
<evidence type="ECO:0000313" key="5">
    <source>
        <dbReference type="EMBL" id="BAR63555.1"/>
    </source>
</evidence>
<dbReference type="PANTHER" id="PTHR33375:SF1">
    <property type="entry name" value="CHROMOSOME-PARTITIONING PROTEIN PARB-RELATED"/>
    <property type="match status" value="1"/>
</dbReference>
<dbReference type="Proteomes" id="UP000063308">
    <property type="component" value="Plasmid pNK6c"/>
</dbReference>
<reference evidence="5 6" key="1">
    <citation type="submission" date="2014-11" db="EMBL/GenBank/DDBJ databases">
        <title>Symbiosis island explosion on the genome of extra-slow-growing strains of soybean bradyrhizobia with massive insertion sequences.</title>
        <authorList>
            <person name="Iida T."/>
            <person name="Minamisawa K."/>
        </authorList>
    </citation>
    <scope>NUCLEOTIDE SEQUENCE [LARGE SCALE GENOMIC DNA]</scope>
    <source>
        <strain evidence="5 6">NK6</strain>
        <plasmid evidence="6">pNK6c DNA</plasmid>
    </source>
</reference>
<dbReference type="PANTHER" id="PTHR33375">
    <property type="entry name" value="CHROMOSOME-PARTITIONING PROTEIN PARB-RELATED"/>
    <property type="match status" value="1"/>
</dbReference>
<dbReference type="InterPro" id="IPR050336">
    <property type="entry name" value="Chromosome_partition/occlusion"/>
</dbReference>
<keyword evidence="5" id="KW-0614">Plasmid</keyword>
<dbReference type="SMART" id="SM00470">
    <property type="entry name" value="ParB"/>
    <property type="match status" value="1"/>
</dbReference>
<dbReference type="Gene3D" id="1.10.10.730">
    <property type="entry name" value="KorB DNA-binding domain"/>
    <property type="match status" value="1"/>
</dbReference>
<dbReference type="Gene3D" id="3.90.1530.30">
    <property type="match status" value="1"/>
</dbReference>
<evidence type="ECO:0000256" key="1">
    <source>
        <dbReference type="ARBA" id="ARBA00006295"/>
    </source>
</evidence>
<dbReference type="InterPro" id="IPR042075">
    <property type="entry name" value="KorB_DNA-db"/>
</dbReference>
<dbReference type="Pfam" id="PF08535">
    <property type="entry name" value="KorB"/>
    <property type="match status" value="1"/>
</dbReference>
<comment type="similarity">
    <text evidence="1">Belongs to the ParB family.</text>
</comment>
<dbReference type="SUPFAM" id="SSF109709">
    <property type="entry name" value="KorB DNA-binding domain-like"/>
    <property type="match status" value="1"/>
</dbReference>
<dbReference type="InterPro" id="IPR013741">
    <property type="entry name" value="KorB_domain"/>
</dbReference>
<dbReference type="GO" id="GO:0003677">
    <property type="term" value="F:DNA binding"/>
    <property type="evidence" value="ECO:0007669"/>
    <property type="project" value="UniProtKB-KW"/>
</dbReference>
<dbReference type="NCBIfam" id="TIGR00180">
    <property type="entry name" value="parB_part"/>
    <property type="match status" value="1"/>
</dbReference>
<dbReference type="Pfam" id="PF02195">
    <property type="entry name" value="ParB_N"/>
    <property type="match status" value="1"/>
</dbReference>
<geneLocation type="plasmid" evidence="6">
    <name>pNK6c DNA</name>
</geneLocation>
<name>A0A0E3VY02_9BRAD</name>
<dbReference type="FunFam" id="3.90.1530.30:FF:000001">
    <property type="entry name" value="Chromosome partitioning protein ParB"/>
    <property type="match status" value="1"/>
</dbReference>
<evidence type="ECO:0000313" key="6">
    <source>
        <dbReference type="Proteomes" id="UP000063308"/>
    </source>
</evidence>
<dbReference type="GO" id="GO:0007059">
    <property type="term" value="P:chromosome segregation"/>
    <property type="evidence" value="ECO:0007669"/>
    <property type="project" value="TreeGrafter"/>
</dbReference>
<dbReference type="SUPFAM" id="SSF110849">
    <property type="entry name" value="ParB/Sulfiredoxin"/>
    <property type="match status" value="1"/>
</dbReference>
<dbReference type="AlphaFoldDB" id="A0A0E3VY02"/>
<feature type="region of interest" description="Disordered" evidence="3">
    <location>
        <begin position="213"/>
        <end position="238"/>
    </location>
</feature>
<dbReference type="RefSeq" id="WP_028152790.1">
    <property type="nucleotide sequence ID" value="NZ_JAFCKD010000322.1"/>
</dbReference>
<sequence>MALDLSFKQLIDAAEDGAATIGQPTCIAIDRIDEDPDQPRRSFDEQKLEELAESVRQHGVLQPIVLRQATEEGRYVIVVGARRYRAAKRAGLRDIPAFIHAVGSADRYVQMIENIQRDDLDAPEIAAFVADRLEQGDNQSDISRKLGKPRDWVSRYASVQSMPEFLQSKLAGSSIRAVYELYQAWREQPHAVETLCAAQESFTDAHARQLARKIRSEVRGSPADGEGPPGAQAGRSPIASPVALRPSERDGVTAIAEKPLNSLADRNARMSPSLTIRVRHQDRMGCLLIDRLASRGSRHAVLLIDGTEEAEEVPASTVTIEEILFA</sequence>
<protein>
    <submittedName>
        <fullName evidence="5">ParB-like partition protein</fullName>
    </submittedName>
</protein>
<dbReference type="InterPro" id="IPR003115">
    <property type="entry name" value="ParB_N"/>
</dbReference>
<accession>A0A0E3VY02</accession>
<evidence type="ECO:0000256" key="3">
    <source>
        <dbReference type="SAM" id="MobiDB-lite"/>
    </source>
</evidence>
<feature type="domain" description="ParB-like N-terminal" evidence="4">
    <location>
        <begin position="25"/>
        <end position="115"/>
    </location>
</feature>
<dbReference type="InterPro" id="IPR004437">
    <property type="entry name" value="ParB/RepB/Spo0J"/>
</dbReference>
<proteinExistence type="inferred from homology"/>
<organism evidence="5 6">
    <name type="scientific">Bradyrhizobium diazoefficiens</name>
    <dbReference type="NCBI Taxonomy" id="1355477"/>
    <lineage>
        <taxon>Bacteria</taxon>
        <taxon>Pseudomonadati</taxon>
        <taxon>Pseudomonadota</taxon>
        <taxon>Alphaproteobacteria</taxon>
        <taxon>Hyphomicrobiales</taxon>
        <taxon>Nitrobacteraceae</taxon>
        <taxon>Bradyrhizobium</taxon>
    </lineage>
</organism>
<evidence type="ECO:0000259" key="4">
    <source>
        <dbReference type="SMART" id="SM00470"/>
    </source>
</evidence>
<dbReference type="InterPro" id="IPR036086">
    <property type="entry name" value="ParB/Sulfiredoxin_sf"/>
</dbReference>